<accession>A0A1C7N702</accession>
<evidence type="ECO:0000256" key="1">
    <source>
        <dbReference type="SAM" id="MobiDB-lite"/>
    </source>
</evidence>
<dbReference type="AlphaFoldDB" id="A0A1C7N702"/>
<dbReference type="EMBL" id="LUGH01000463">
    <property type="protein sequence ID" value="OBZ84841.1"/>
    <property type="molecule type" value="Genomic_DNA"/>
</dbReference>
<feature type="region of interest" description="Disordered" evidence="1">
    <location>
        <begin position="146"/>
        <end position="195"/>
    </location>
</feature>
<reference evidence="2 3" key="1">
    <citation type="submission" date="2016-03" db="EMBL/GenBank/DDBJ databases">
        <title>Choanephora cucurbitarum.</title>
        <authorList>
            <person name="Min B."/>
            <person name="Park H."/>
            <person name="Park J.-H."/>
            <person name="Shin H.-D."/>
            <person name="Choi I.-G."/>
        </authorList>
    </citation>
    <scope>NUCLEOTIDE SEQUENCE [LARGE SCALE GENOMIC DNA]</scope>
    <source>
        <strain evidence="2 3">KUS-F28377</strain>
    </source>
</reference>
<evidence type="ECO:0000313" key="3">
    <source>
        <dbReference type="Proteomes" id="UP000093000"/>
    </source>
</evidence>
<evidence type="ECO:0000313" key="2">
    <source>
        <dbReference type="EMBL" id="OBZ84841.1"/>
    </source>
</evidence>
<feature type="compositionally biased region" description="Basic and acidic residues" evidence="1">
    <location>
        <begin position="146"/>
        <end position="155"/>
    </location>
</feature>
<gene>
    <name evidence="2" type="ORF">A0J61_07105</name>
</gene>
<feature type="compositionally biased region" description="Acidic residues" evidence="1">
    <location>
        <begin position="156"/>
        <end position="178"/>
    </location>
</feature>
<proteinExistence type="predicted"/>
<keyword evidence="3" id="KW-1185">Reference proteome</keyword>
<organism evidence="2 3">
    <name type="scientific">Choanephora cucurbitarum</name>
    <dbReference type="NCBI Taxonomy" id="101091"/>
    <lineage>
        <taxon>Eukaryota</taxon>
        <taxon>Fungi</taxon>
        <taxon>Fungi incertae sedis</taxon>
        <taxon>Mucoromycota</taxon>
        <taxon>Mucoromycotina</taxon>
        <taxon>Mucoromycetes</taxon>
        <taxon>Mucorales</taxon>
        <taxon>Mucorineae</taxon>
        <taxon>Choanephoraceae</taxon>
        <taxon>Choanephoroideae</taxon>
        <taxon>Choanephora</taxon>
    </lineage>
</organism>
<dbReference type="OrthoDB" id="2290530at2759"/>
<dbReference type="InParanoid" id="A0A1C7N702"/>
<dbReference type="Proteomes" id="UP000093000">
    <property type="component" value="Unassembled WGS sequence"/>
</dbReference>
<comment type="caution">
    <text evidence="2">The sequence shown here is derived from an EMBL/GenBank/DDBJ whole genome shotgun (WGS) entry which is preliminary data.</text>
</comment>
<sequence length="610" mass="71023">MATDEEIIKGLRQELCVPDFWIEKEWQQWSVQNFDYEATRQNPGITRSVAHNDLSKDLNTLIKALNKSGRKTQRLKQMKLSLKTAHANSVNSHFWRVRAVKSAKLSDARFIARISRAVAEVLILFQTENLATATLTKIAKDVEPQDFNKRKHEEMTDNEECDQEENEEADGYDEENDNNGDYVTKKKHEKEDDKKEEFIDSIQKNIVISNNDARHELFKWAFKLQHKNEEYTPSNDAIDEILLKRDSNLDYLNHLSISILQNWVDNDEVLSHILRISLSGIIDLAHSWTAQYCKNVFPDARWSEFEELKYPLYNLTEESSDIYNNVMKILKNEDAQLGLERQPEHEALVYLSEKRHEYSVSMNNIYYLNGNESELECMEDCYSILKIAFRGSKYKFKLGEQACIESKTVREENEKAYANNENFDSAQNIMGRRIDLLLSSYETNVSSCEWKAENVSPSVARSQESKNLRVNASILEALLRLPHENNDSNRNSFVLMYSDWIGRDGCINTIVKEGNVFIVKKLGDVFIPKSVHEIDEEFKLTIKLLYTWKKNMDALVGLVLQGINKKRRDLKKAKMSVVNNNNEEPRFIFFTPKNNRTRPSELRERNPSED</sequence>
<protein>
    <submittedName>
        <fullName evidence="2">Uncharacterized protein</fullName>
    </submittedName>
</protein>
<name>A0A1C7N702_9FUNG</name>